<dbReference type="InterPro" id="IPR036514">
    <property type="entry name" value="SGNH_hydro_sf"/>
</dbReference>
<proteinExistence type="predicted"/>
<dbReference type="GO" id="GO:0004622">
    <property type="term" value="F:phosphatidylcholine lysophospholipase activity"/>
    <property type="evidence" value="ECO:0007669"/>
    <property type="project" value="TreeGrafter"/>
</dbReference>
<dbReference type="Proteomes" id="UP000051461">
    <property type="component" value="Unassembled WGS sequence"/>
</dbReference>
<dbReference type="PANTHER" id="PTHR30383">
    <property type="entry name" value="THIOESTERASE 1/PROTEASE 1/LYSOPHOSPHOLIPASE L1"/>
    <property type="match status" value="1"/>
</dbReference>
<evidence type="ECO:0000259" key="1">
    <source>
        <dbReference type="Pfam" id="PF13472"/>
    </source>
</evidence>
<organism evidence="2 3">
    <name type="scientific">Loigolactobacillus bifermentans DSM 20003</name>
    <dbReference type="NCBI Taxonomy" id="1423726"/>
    <lineage>
        <taxon>Bacteria</taxon>
        <taxon>Bacillati</taxon>
        <taxon>Bacillota</taxon>
        <taxon>Bacilli</taxon>
        <taxon>Lactobacillales</taxon>
        <taxon>Lactobacillaceae</taxon>
        <taxon>Loigolactobacillus</taxon>
    </lineage>
</organism>
<dbReference type="PANTHER" id="PTHR30383:SF5">
    <property type="entry name" value="SGNH HYDROLASE-TYPE ESTERASE DOMAIN-CONTAINING PROTEIN"/>
    <property type="match status" value="1"/>
</dbReference>
<dbReference type="STRING" id="1423726.FC07_GL001943"/>
<comment type="caution">
    <text evidence="2">The sequence shown here is derived from an EMBL/GenBank/DDBJ whole genome shotgun (WGS) entry which is preliminary data.</text>
</comment>
<name>A0A0R1GNV3_9LACO</name>
<dbReference type="InterPro" id="IPR013830">
    <property type="entry name" value="SGNH_hydro"/>
</dbReference>
<dbReference type="Gene3D" id="3.40.50.1110">
    <property type="entry name" value="SGNH hydrolase"/>
    <property type="match status" value="1"/>
</dbReference>
<evidence type="ECO:0000313" key="2">
    <source>
        <dbReference type="EMBL" id="KRK32519.1"/>
    </source>
</evidence>
<protein>
    <recommendedName>
        <fullName evidence="1">SGNH hydrolase-type esterase domain-containing protein</fullName>
    </recommendedName>
</protein>
<dbReference type="InterPro" id="IPR051532">
    <property type="entry name" value="Ester_Hydrolysis_Enzymes"/>
</dbReference>
<evidence type="ECO:0000313" key="3">
    <source>
        <dbReference type="Proteomes" id="UP000051461"/>
    </source>
</evidence>
<dbReference type="RefSeq" id="WP_057905789.1">
    <property type="nucleotide sequence ID" value="NZ_AZDA01000140.1"/>
</dbReference>
<keyword evidence="3" id="KW-1185">Reference proteome</keyword>
<dbReference type="AlphaFoldDB" id="A0A0R1GNV3"/>
<dbReference type="EMBL" id="AZDA01000140">
    <property type="protein sequence ID" value="KRK32519.1"/>
    <property type="molecule type" value="Genomic_DNA"/>
</dbReference>
<sequence length="227" mass="25086">MMTRTQQLTDLNPKIKAFQDQLRANYAQANRTVIPGQIVFVGSSLMELFPVEQFQHKANLGLTKQLYNRGIRATTTADVLAHLQTLIFDLKPSQLVINIGSNDIGFGVPEQQFLANYAAILEQVHVQLPTAQITVLAYYPVNTQADFGGKKATHDHLYARRSNVTLTAANQKVATLAQQHHAVFYNANAGLTDTDGNLKADLTFDGAHLLPAGYEIVFQNLLPQLRS</sequence>
<dbReference type="OrthoDB" id="2513075at2"/>
<dbReference type="Pfam" id="PF13472">
    <property type="entry name" value="Lipase_GDSL_2"/>
    <property type="match status" value="1"/>
</dbReference>
<accession>A0A0R1GNV3</accession>
<dbReference type="SUPFAM" id="SSF52266">
    <property type="entry name" value="SGNH hydrolase"/>
    <property type="match status" value="1"/>
</dbReference>
<feature type="domain" description="SGNH hydrolase-type esterase" evidence="1">
    <location>
        <begin position="60"/>
        <end position="216"/>
    </location>
</feature>
<dbReference type="PATRIC" id="fig|1423726.3.peg.2018"/>
<reference evidence="2 3" key="1">
    <citation type="journal article" date="2015" name="Genome Announc.">
        <title>Expanding the biotechnology potential of lactobacilli through comparative genomics of 213 strains and associated genera.</title>
        <authorList>
            <person name="Sun Z."/>
            <person name="Harris H.M."/>
            <person name="McCann A."/>
            <person name="Guo C."/>
            <person name="Argimon S."/>
            <person name="Zhang W."/>
            <person name="Yang X."/>
            <person name="Jeffery I.B."/>
            <person name="Cooney J.C."/>
            <person name="Kagawa T.F."/>
            <person name="Liu W."/>
            <person name="Song Y."/>
            <person name="Salvetti E."/>
            <person name="Wrobel A."/>
            <person name="Rasinkangas P."/>
            <person name="Parkhill J."/>
            <person name="Rea M.C."/>
            <person name="O'Sullivan O."/>
            <person name="Ritari J."/>
            <person name="Douillard F.P."/>
            <person name="Paul Ross R."/>
            <person name="Yang R."/>
            <person name="Briner A.E."/>
            <person name="Felis G.E."/>
            <person name="de Vos W.M."/>
            <person name="Barrangou R."/>
            <person name="Klaenhammer T.R."/>
            <person name="Caufield P.W."/>
            <person name="Cui Y."/>
            <person name="Zhang H."/>
            <person name="O'Toole P.W."/>
        </authorList>
    </citation>
    <scope>NUCLEOTIDE SEQUENCE [LARGE SCALE GENOMIC DNA]</scope>
    <source>
        <strain evidence="2 3">DSM 20003</strain>
    </source>
</reference>
<gene>
    <name evidence="2" type="ORF">FC07_GL001943</name>
</gene>